<sequence>MSNTEGNKTVKVILQSQYCPLPPSSAISWQTHATNKGHIIAHYTTQGLIYLRAVLNHLLWTQENR</sequence>
<keyword evidence="2" id="KW-1185">Reference proteome</keyword>
<dbReference type="Proteomes" id="UP000606786">
    <property type="component" value="Unassembled WGS sequence"/>
</dbReference>
<reference evidence="1" key="1">
    <citation type="submission" date="2020-11" db="EMBL/GenBank/DDBJ databases">
        <authorList>
            <person name="Whitehead M."/>
        </authorList>
    </citation>
    <scope>NUCLEOTIDE SEQUENCE</scope>
    <source>
        <strain evidence="1">EGII</strain>
    </source>
</reference>
<gene>
    <name evidence="1" type="ORF">CCAP1982_LOCUS5988</name>
</gene>
<dbReference type="EMBL" id="CAJHJT010000012">
    <property type="protein sequence ID" value="CAD6997356.1"/>
    <property type="molecule type" value="Genomic_DNA"/>
</dbReference>
<organism evidence="1 2">
    <name type="scientific">Ceratitis capitata</name>
    <name type="common">Mediterranean fruit fly</name>
    <name type="synonym">Tephritis capitata</name>
    <dbReference type="NCBI Taxonomy" id="7213"/>
    <lineage>
        <taxon>Eukaryota</taxon>
        <taxon>Metazoa</taxon>
        <taxon>Ecdysozoa</taxon>
        <taxon>Arthropoda</taxon>
        <taxon>Hexapoda</taxon>
        <taxon>Insecta</taxon>
        <taxon>Pterygota</taxon>
        <taxon>Neoptera</taxon>
        <taxon>Endopterygota</taxon>
        <taxon>Diptera</taxon>
        <taxon>Brachycera</taxon>
        <taxon>Muscomorpha</taxon>
        <taxon>Tephritoidea</taxon>
        <taxon>Tephritidae</taxon>
        <taxon>Ceratitis</taxon>
        <taxon>Ceratitis</taxon>
    </lineage>
</organism>
<protein>
    <submittedName>
        <fullName evidence="1">(Mediterranean fruit fly) hypothetical protein</fullName>
    </submittedName>
</protein>
<proteinExistence type="predicted"/>
<dbReference type="AlphaFoldDB" id="A0A811UHA8"/>
<evidence type="ECO:0000313" key="2">
    <source>
        <dbReference type="Proteomes" id="UP000606786"/>
    </source>
</evidence>
<accession>A0A811UHA8</accession>
<name>A0A811UHA8_CERCA</name>
<comment type="caution">
    <text evidence="1">The sequence shown here is derived from an EMBL/GenBank/DDBJ whole genome shotgun (WGS) entry which is preliminary data.</text>
</comment>
<evidence type="ECO:0000313" key="1">
    <source>
        <dbReference type="EMBL" id="CAD6997356.1"/>
    </source>
</evidence>